<evidence type="ECO:0008006" key="4">
    <source>
        <dbReference type="Google" id="ProtNLM"/>
    </source>
</evidence>
<feature type="chain" id="PRO_5039040622" description="DUF3558 domain-containing protein" evidence="1">
    <location>
        <begin position="23"/>
        <end position="177"/>
    </location>
</feature>
<sequence>MRRWLPFVLLLTGCSAAPVATAPSSTTTETTTTTVATTSPRIDTPRKLAGADPCQMLTAADLGGTLFGSPQPHPAVPRSCLMQVGPGTEKDMMVLVAFGDAYVRPDKAVEMLIGDGHSAATSCAATPQGMECTTLVAINATESLKVVVRLPDGNADQVASIVQEHAKDAFARVPVTS</sequence>
<dbReference type="EMBL" id="QGHB01000009">
    <property type="protein sequence ID" value="PWK84220.1"/>
    <property type="molecule type" value="Genomic_DNA"/>
</dbReference>
<evidence type="ECO:0000313" key="3">
    <source>
        <dbReference type="Proteomes" id="UP000246005"/>
    </source>
</evidence>
<dbReference type="AlphaFoldDB" id="A0A316HU78"/>
<feature type="signal peptide" evidence="1">
    <location>
        <begin position="1"/>
        <end position="22"/>
    </location>
</feature>
<dbReference type="RefSeq" id="WP_109639248.1">
    <property type="nucleotide sequence ID" value="NZ_QGHB01000009.1"/>
</dbReference>
<gene>
    <name evidence="2" type="ORF">C8D88_109305</name>
</gene>
<dbReference type="Proteomes" id="UP000246005">
    <property type="component" value="Unassembled WGS sequence"/>
</dbReference>
<organism evidence="2 3">
    <name type="scientific">Lentzea atacamensis</name>
    <dbReference type="NCBI Taxonomy" id="531938"/>
    <lineage>
        <taxon>Bacteria</taxon>
        <taxon>Bacillati</taxon>
        <taxon>Actinomycetota</taxon>
        <taxon>Actinomycetes</taxon>
        <taxon>Pseudonocardiales</taxon>
        <taxon>Pseudonocardiaceae</taxon>
        <taxon>Lentzea</taxon>
    </lineage>
</organism>
<proteinExistence type="predicted"/>
<comment type="caution">
    <text evidence="2">The sequence shown here is derived from an EMBL/GenBank/DDBJ whole genome shotgun (WGS) entry which is preliminary data.</text>
</comment>
<name>A0A316HU78_9PSEU</name>
<protein>
    <recommendedName>
        <fullName evidence="4">DUF3558 domain-containing protein</fullName>
    </recommendedName>
</protein>
<evidence type="ECO:0000313" key="2">
    <source>
        <dbReference type="EMBL" id="PWK84220.1"/>
    </source>
</evidence>
<reference evidence="2 3" key="1">
    <citation type="submission" date="2018-05" db="EMBL/GenBank/DDBJ databases">
        <title>Genomic Encyclopedia of Type Strains, Phase IV (KMG-IV): sequencing the most valuable type-strain genomes for metagenomic binning, comparative biology and taxonomic classification.</title>
        <authorList>
            <person name="Goeker M."/>
        </authorList>
    </citation>
    <scope>NUCLEOTIDE SEQUENCE [LARGE SCALE GENOMIC DNA]</scope>
    <source>
        <strain evidence="2 3">DSM 45480</strain>
    </source>
</reference>
<accession>A0A316HU78</accession>
<evidence type="ECO:0000256" key="1">
    <source>
        <dbReference type="SAM" id="SignalP"/>
    </source>
</evidence>
<keyword evidence="1" id="KW-0732">Signal</keyword>